<dbReference type="STRING" id="34062.AXE82_08385"/>
<dbReference type="GO" id="GO:0005886">
    <property type="term" value="C:plasma membrane"/>
    <property type="evidence" value="ECO:0007669"/>
    <property type="project" value="TreeGrafter"/>
</dbReference>
<name>A0A2D2LSQ9_FAUOS</name>
<accession>A0A2D2LSQ9</accession>
<feature type="domain" description="FAD dependent oxidoreductase" evidence="3">
    <location>
        <begin position="5"/>
        <end position="431"/>
    </location>
</feature>
<evidence type="ECO:0000313" key="5">
    <source>
        <dbReference type="Proteomes" id="UP000229340"/>
    </source>
</evidence>
<dbReference type="SUPFAM" id="SSF51905">
    <property type="entry name" value="FAD/NAD(P)-binding domain"/>
    <property type="match status" value="1"/>
</dbReference>
<evidence type="ECO:0000256" key="2">
    <source>
        <dbReference type="ARBA" id="ARBA00023002"/>
    </source>
</evidence>
<dbReference type="EMBL" id="CP024443">
    <property type="protein sequence ID" value="ATR78057.1"/>
    <property type="molecule type" value="Genomic_DNA"/>
</dbReference>
<dbReference type="InterPro" id="IPR036188">
    <property type="entry name" value="FAD/NAD-bd_sf"/>
</dbReference>
<dbReference type="GO" id="GO:0055130">
    <property type="term" value="P:D-alanine catabolic process"/>
    <property type="evidence" value="ECO:0007669"/>
    <property type="project" value="TreeGrafter"/>
</dbReference>
<dbReference type="Gene3D" id="3.30.9.10">
    <property type="entry name" value="D-Amino Acid Oxidase, subunit A, domain 2"/>
    <property type="match status" value="1"/>
</dbReference>
<protein>
    <submittedName>
        <fullName evidence="4">Amino acid dehydrogenase</fullName>
    </submittedName>
</protein>
<organism evidence="4 5">
    <name type="scientific">Faucicola osloensis</name>
    <name type="common">Moraxella osloensis</name>
    <dbReference type="NCBI Taxonomy" id="34062"/>
    <lineage>
        <taxon>Bacteria</taxon>
        <taxon>Pseudomonadati</taxon>
        <taxon>Pseudomonadota</taxon>
        <taxon>Gammaproteobacteria</taxon>
        <taxon>Moraxellales</taxon>
        <taxon>Moraxellaceae</taxon>
        <taxon>Faucicola</taxon>
    </lineage>
</organism>
<comment type="similarity">
    <text evidence="1">Belongs to the DadA oxidoreductase family.</text>
</comment>
<dbReference type="RefSeq" id="WP_100269423.1">
    <property type="nucleotide sequence ID" value="NZ_CP024443.1"/>
</dbReference>
<dbReference type="Pfam" id="PF01266">
    <property type="entry name" value="DAO"/>
    <property type="match status" value="1"/>
</dbReference>
<evidence type="ECO:0000259" key="3">
    <source>
        <dbReference type="Pfam" id="PF01266"/>
    </source>
</evidence>
<evidence type="ECO:0000256" key="1">
    <source>
        <dbReference type="ARBA" id="ARBA00009410"/>
    </source>
</evidence>
<evidence type="ECO:0000313" key="4">
    <source>
        <dbReference type="EMBL" id="ATR78057.1"/>
    </source>
</evidence>
<dbReference type="InterPro" id="IPR006076">
    <property type="entry name" value="FAD-dep_OxRdtase"/>
</dbReference>
<dbReference type="NCBIfam" id="NF001933">
    <property type="entry name" value="PRK00711.1"/>
    <property type="match status" value="1"/>
</dbReference>
<reference evidence="5" key="1">
    <citation type="submission" date="2017-11" db="EMBL/GenBank/DDBJ databases">
        <title>Complete genome sequence of Moraxella osloensis NP7 isolated from human skin.</title>
        <authorList>
            <person name="Lee K."/>
            <person name="Lim J.Y."/>
            <person name="Hwang I."/>
        </authorList>
    </citation>
    <scope>NUCLEOTIDE SEQUENCE [LARGE SCALE GENOMIC DNA]</scope>
    <source>
        <strain evidence="5">NP7</strain>
    </source>
</reference>
<gene>
    <name evidence="4" type="ORF">NP7_01465</name>
</gene>
<keyword evidence="2" id="KW-0560">Oxidoreductase</keyword>
<proteinExistence type="inferred from homology"/>
<dbReference type="Proteomes" id="UP000229340">
    <property type="component" value="Chromosome"/>
</dbReference>
<dbReference type="PANTHER" id="PTHR13847:SF280">
    <property type="entry name" value="D-AMINO ACID DEHYDROGENASE"/>
    <property type="match status" value="1"/>
</dbReference>
<sequence>MTKQVIVLGAGVVGVTTAWQLRQAGFEVTVIERESSAALSTSFANGGQISVSHATPWANPDTPYKALKWLLREDAPLLFRWRRLLGLSGNAGQDTAPDMALWRWGWQFLQQCNAKSADANLVQMVNLGLYSRQILGEVRAQTGIDYDCLTRGIMHFYTDHAEFQAAIAPTKRMQQLGCDRQVISVDKAIELEPALTGIGKELVGATYTALDESGDAQKFTHRLAALCQQQGVTFLFNTAIKRLIYHNQHIDGVEVISVDSKDNAALPAQSQILSADAYVLALGSYSPALVKALGINLPIYPAKGYSATYPVLRPDETPYVSLIDDEFKLVYSRLGDRLRVAGTAEFNGFNLELNPIRCQAITRRVRAVFGDAVDLTQPNYWTGLRPMTPSNVPIIGRAVNRQGHIDNLYLNTGHGTLGWTHSNGSAKAMADIMQGRQPPVNFNFVGLQD</sequence>
<dbReference type="SUPFAM" id="SSF54373">
    <property type="entry name" value="FAD-linked reductases, C-terminal domain"/>
    <property type="match status" value="1"/>
</dbReference>
<dbReference type="GO" id="GO:0005737">
    <property type="term" value="C:cytoplasm"/>
    <property type="evidence" value="ECO:0007669"/>
    <property type="project" value="TreeGrafter"/>
</dbReference>
<dbReference type="Gene3D" id="3.50.50.60">
    <property type="entry name" value="FAD/NAD(P)-binding domain"/>
    <property type="match status" value="2"/>
</dbReference>
<dbReference type="AlphaFoldDB" id="A0A2D2LSQ9"/>
<dbReference type="GO" id="GO:0008718">
    <property type="term" value="F:D-amino-acid dehydrogenase activity"/>
    <property type="evidence" value="ECO:0007669"/>
    <property type="project" value="TreeGrafter"/>
</dbReference>
<dbReference type="PANTHER" id="PTHR13847">
    <property type="entry name" value="SARCOSINE DEHYDROGENASE-RELATED"/>
    <property type="match status" value="1"/>
</dbReference>